<dbReference type="AlphaFoldDB" id="A0A1G2D377"/>
<dbReference type="EMBL" id="MHLL01000045">
    <property type="protein sequence ID" value="OGZ08033.1"/>
    <property type="molecule type" value="Genomic_DNA"/>
</dbReference>
<name>A0A1G2D377_9BACT</name>
<evidence type="ECO:0000313" key="2">
    <source>
        <dbReference type="Proteomes" id="UP000177996"/>
    </source>
</evidence>
<gene>
    <name evidence="1" type="ORF">A3D65_04670</name>
</gene>
<sequence length="137" mass="14752">MVFLLTFLRRIKMKRIIVVLLFALVTVTVAQASNESIVGEYSGVFIGPRGGSAGLRITIASLEGQNVKGEVVFYGEFCSGAFPMDGTIVDGVVTLRSYRVGRCGERKFNLRLDGNALSGTLTIVTGHTYGVEVSKSK</sequence>
<dbReference type="Proteomes" id="UP000177996">
    <property type="component" value="Unassembled WGS sequence"/>
</dbReference>
<reference evidence="1 2" key="1">
    <citation type="journal article" date="2016" name="Nat. Commun.">
        <title>Thousands of microbial genomes shed light on interconnected biogeochemical processes in an aquifer system.</title>
        <authorList>
            <person name="Anantharaman K."/>
            <person name="Brown C.T."/>
            <person name="Hug L.A."/>
            <person name="Sharon I."/>
            <person name="Castelle C.J."/>
            <person name="Probst A.J."/>
            <person name="Thomas B.C."/>
            <person name="Singh A."/>
            <person name="Wilkins M.J."/>
            <person name="Karaoz U."/>
            <person name="Brodie E.L."/>
            <person name="Williams K.H."/>
            <person name="Hubbard S.S."/>
            <person name="Banfield J.F."/>
        </authorList>
    </citation>
    <scope>NUCLEOTIDE SEQUENCE [LARGE SCALE GENOMIC DNA]</scope>
</reference>
<protein>
    <submittedName>
        <fullName evidence="1">Uncharacterized protein</fullName>
    </submittedName>
</protein>
<comment type="caution">
    <text evidence="1">The sequence shown here is derived from an EMBL/GenBank/DDBJ whole genome shotgun (WGS) entry which is preliminary data.</text>
</comment>
<organism evidence="1 2">
    <name type="scientific">Candidatus Lloydbacteria bacterium RIFCSPHIGHO2_02_FULL_50_13</name>
    <dbReference type="NCBI Taxonomy" id="1798661"/>
    <lineage>
        <taxon>Bacteria</taxon>
        <taxon>Candidatus Lloydiibacteriota</taxon>
    </lineage>
</organism>
<proteinExistence type="predicted"/>
<evidence type="ECO:0000313" key="1">
    <source>
        <dbReference type="EMBL" id="OGZ08033.1"/>
    </source>
</evidence>
<accession>A0A1G2D377</accession>